<evidence type="ECO:0000313" key="2">
    <source>
        <dbReference type="EMBL" id="RMY23284.1"/>
    </source>
</evidence>
<dbReference type="EMBL" id="QWIM01001624">
    <property type="protein sequence ID" value="RMY23284.1"/>
    <property type="molecule type" value="Genomic_DNA"/>
</dbReference>
<evidence type="ECO:0000313" key="3">
    <source>
        <dbReference type="Proteomes" id="UP000276864"/>
    </source>
</evidence>
<evidence type="ECO:0000256" key="1">
    <source>
        <dbReference type="SAM" id="MobiDB-lite"/>
    </source>
</evidence>
<comment type="caution">
    <text evidence="2">The sequence shown here is derived from an EMBL/GenBank/DDBJ whole genome shotgun (WGS) entry which is preliminary data.</text>
</comment>
<sequence length="94" mass="10359">MYSPVQNTGQRGKESMPASVGRDISTLPGPVRCKQKIPSFNVISSMFDAPRPHVDDFVGEVRISVLLGCPLLKELFHTLPSIPAKLLFRSPKLL</sequence>
<accession>A0A3M7A6P1</accession>
<feature type="region of interest" description="Disordered" evidence="1">
    <location>
        <begin position="1"/>
        <end position="29"/>
    </location>
</feature>
<organism evidence="2 3">
    <name type="scientific">Hortaea werneckii</name>
    <name type="common">Black yeast</name>
    <name type="synonym">Cladosporium werneckii</name>
    <dbReference type="NCBI Taxonomy" id="91943"/>
    <lineage>
        <taxon>Eukaryota</taxon>
        <taxon>Fungi</taxon>
        <taxon>Dikarya</taxon>
        <taxon>Ascomycota</taxon>
        <taxon>Pezizomycotina</taxon>
        <taxon>Dothideomycetes</taxon>
        <taxon>Dothideomycetidae</taxon>
        <taxon>Mycosphaerellales</taxon>
        <taxon>Teratosphaeriaceae</taxon>
        <taxon>Hortaea</taxon>
    </lineage>
</organism>
<dbReference type="AlphaFoldDB" id="A0A3M7A6P1"/>
<reference evidence="2 3" key="1">
    <citation type="journal article" date="2018" name="BMC Genomics">
        <title>Genomic evidence for intraspecific hybridization in a clonal and extremely halotolerant yeast.</title>
        <authorList>
            <person name="Gostincar C."/>
            <person name="Stajich J.E."/>
            <person name="Zupancic J."/>
            <person name="Zalar P."/>
            <person name="Gunde-Cimerman N."/>
        </authorList>
    </citation>
    <scope>NUCLEOTIDE SEQUENCE [LARGE SCALE GENOMIC DNA]</scope>
    <source>
        <strain evidence="2 3">EXF-6651</strain>
    </source>
</reference>
<dbReference type="Proteomes" id="UP000276864">
    <property type="component" value="Unassembled WGS sequence"/>
</dbReference>
<proteinExistence type="predicted"/>
<gene>
    <name evidence="2" type="ORF">D0866_11704</name>
</gene>
<protein>
    <submittedName>
        <fullName evidence="2">Uncharacterized protein</fullName>
    </submittedName>
</protein>
<name>A0A3M7A6P1_HORWE</name>
<feature type="compositionally biased region" description="Polar residues" evidence="1">
    <location>
        <begin position="1"/>
        <end position="10"/>
    </location>
</feature>